<name>A0AAU0UP60_9FIRM</name>
<dbReference type="RefSeq" id="WP_366921577.1">
    <property type="nucleotide sequence ID" value="NZ_CP121694.1"/>
</dbReference>
<dbReference type="Proteomes" id="UP001329915">
    <property type="component" value="Chromosome"/>
</dbReference>
<sequence>MLTLLQLKYPKKHSNTSQTQKTGNVYARLLDGDGRHLIEVGESGASSRYSYDDGVLTLAE</sequence>
<evidence type="ECO:0008006" key="3">
    <source>
        <dbReference type="Google" id="ProtNLM"/>
    </source>
</evidence>
<evidence type="ECO:0000313" key="2">
    <source>
        <dbReference type="Proteomes" id="UP001329915"/>
    </source>
</evidence>
<protein>
    <recommendedName>
        <fullName evidence="3">YD repeat-containing protein</fullName>
    </recommendedName>
</protein>
<keyword evidence="2" id="KW-1185">Reference proteome</keyword>
<evidence type="ECO:0000313" key="1">
    <source>
        <dbReference type="EMBL" id="WRO22157.1"/>
    </source>
</evidence>
<organism evidence="1 2">
    <name type="scientific">Metallumcola ferriviriculae</name>
    <dbReference type="NCBI Taxonomy" id="3039180"/>
    <lineage>
        <taxon>Bacteria</taxon>
        <taxon>Bacillati</taxon>
        <taxon>Bacillota</taxon>
        <taxon>Clostridia</taxon>
        <taxon>Neomoorellales</taxon>
        <taxon>Desulfitibacteraceae</taxon>
        <taxon>Metallumcola</taxon>
    </lineage>
</organism>
<dbReference type="EMBL" id="CP121694">
    <property type="protein sequence ID" value="WRO22157.1"/>
    <property type="molecule type" value="Genomic_DNA"/>
</dbReference>
<dbReference type="KEGG" id="dbc:MFMK1_001982"/>
<gene>
    <name evidence="1" type="ORF">MFMK1_001982</name>
</gene>
<proteinExistence type="predicted"/>
<accession>A0AAU0UP60</accession>
<dbReference type="AlphaFoldDB" id="A0AAU0UP60"/>
<reference evidence="1 2" key="1">
    <citation type="submission" date="2023-04" db="EMBL/GenBank/DDBJ databases">
        <authorList>
            <person name="Hsu D."/>
        </authorList>
    </citation>
    <scope>NUCLEOTIDE SEQUENCE [LARGE SCALE GENOMIC DNA]</scope>
    <source>
        <strain evidence="1 2">MK1</strain>
    </source>
</reference>